<accession>Q8QNI3</accession>
<keyword evidence="1" id="KW-0812">Transmembrane</keyword>
<reference evidence="2 3" key="2">
    <citation type="journal article" date="1998" name="Adv. Virus Res.">
        <title>Viruses in marine brown algae.</title>
        <authorList>
            <person name="Muller D.G."/>
            <person name="Kapp M."/>
            <person name="Knippers R."/>
        </authorList>
    </citation>
    <scope>NUCLEOTIDE SEQUENCE [LARGE SCALE GENOMIC DNA]</scope>
    <source>
        <strain evidence="3">Isolate New Zealand/Kaikoura/1988</strain>
    </source>
</reference>
<dbReference type="Proteomes" id="UP000000864">
    <property type="component" value="Segment"/>
</dbReference>
<sequence>MDTLKKLAWTLLKWPLKTLYRKGPRLLYFWEGLSEENICYELTKIDAFFWSLSEDSMLACEQLISRKFEAFVVSVYGFLLAYLAYTLFCIKVYEYVARSRLNYLLESENRVLSVRDKHEVSNTKS</sequence>
<proteinExistence type="predicted"/>
<dbReference type="KEGG" id="vg:920584"/>
<feature type="transmembrane region" description="Helical" evidence="1">
    <location>
        <begin position="71"/>
        <end position="93"/>
    </location>
</feature>
<gene>
    <name evidence="2" type="primary">ORF 94</name>
</gene>
<reference evidence="2 3" key="3">
    <citation type="journal article" date="2000" name="Virology">
        <title>Characterization and immunolocalization of major structural proteins in the brown algal virus EsV-1.</title>
        <authorList>
            <person name="Delaroque N."/>
            <person name="Wolf S."/>
            <person name="Muller D.G."/>
            <person name="Knippers R."/>
        </authorList>
    </citation>
    <scope>NUCLEOTIDE SEQUENCE [LARGE SCALE GENOMIC DNA]</scope>
    <source>
        <strain evidence="3">Isolate New Zealand/Kaikoura/1988</strain>
    </source>
</reference>
<keyword evidence="1" id="KW-1133">Transmembrane helix</keyword>
<protein>
    <submittedName>
        <fullName evidence="2">EsV-1-94</fullName>
    </submittedName>
</protein>
<reference evidence="2 3" key="4">
    <citation type="journal article" date="2000" name="Virology">
        <title>The brown algal virus EsV-1 particle contains a putative hybrid histidine kinase.</title>
        <authorList>
            <person name="Delaroque N."/>
            <person name="Wolf S."/>
            <person name="Muller D.G."/>
            <person name="Knippers R."/>
        </authorList>
    </citation>
    <scope>NUCLEOTIDE SEQUENCE [LARGE SCALE GENOMIC DNA]</scope>
    <source>
        <strain evidence="3">Isolate New Zealand/Kaikoura/1988</strain>
    </source>
</reference>
<evidence type="ECO:0000256" key="1">
    <source>
        <dbReference type="SAM" id="Phobius"/>
    </source>
</evidence>
<evidence type="ECO:0000313" key="3">
    <source>
        <dbReference type="Proteomes" id="UP000000864"/>
    </source>
</evidence>
<evidence type="ECO:0000313" key="2">
    <source>
        <dbReference type="EMBL" id="AAK14512.1"/>
    </source>
</evidence>
<keyword evidence="3" id="KW-1185">Reference proteome</keyword>
<dbReference type="EMBL" id="AF204951">
    <property type="protein sequence ID" value="AAK14512.1"/>
    <property type="molecule type" value="Genomic_DNA"/>
</dbReference>
<organismHost>
    <name type="scientific">Ectocarpus siliculosus</name>
    <name type="common">Brown alga</name>
    <name type="synonym">Conferva siliculosa</name>
    <dbReference type="NCBI Taxonomy" id="2880"/>
</organismHost>
<reference evidence="2 3" key="1">
    <citation type="journal article" date="1995" name="Virology">
        <title>Coat protein of the Ectocarpus siliculosus virus.</title>
        <authorList>
            <person name="Klein M."/>
            <person name="Lanka S.T."/>
            <person name="Knippers R."/>
            <person name="Muller D.G."/>
        </authorList>
    </citation>
    <scope>NUCLEOTIDE SEQUENCE [LARGE SCALE GENOMIC DNA]</scope>
    <source>
        <strain evidence="3">Isolate New Zealand/Kaikoura/1988</strain>
    </source>
</reference>
<keyword evidence="1" id="KW-0472">Membrane</keyword>
<name>Q8QNI3_ESV1K</name>
<organism evidence="2 3">
    <name type="scientific">Ectocarpus siliculosus virus 1 (isolate New Zealand/Kaikoura/1988)</name>
    <name type="common">EsV-1</name>
    <dbReference type="NCBI Taxonomy" id="654926"/>
    <lineage>
        <taxon>Viruses</taxon>
        <taxon>Varidnaviria</taxon>
        <taxon>Bamfordvirae</taxon>
        <taxon>Nucleocytoviricota</taxon>
        <taxon>Megaviricetes</taxon>
        <taxon>Algavirales</taxon>
        <taxon>Phycodnaviridae</taxon>
        <taxon>Phaeovirus</taxon>
        <taxon>Phaeovirus unasiliculosus</taxon>
        <taxon>Ectocarpus siliculosus virus 1</taxon>
    </lineage>
</organism>